<evidence type="ECO:0000313" key="5">
    <source>
        <dbReference type="Proteomes" id="UP000320811"/>
    </source>
</evidence>
<keyword evidence="1" id="KW-1015">Disulfide bond</keyword>
<accession>A0A561Q2X6</accession>
<dbReference type="Pfam" id="PF22252">
    <property type="entry name" value="PNGase_F-II_N"/>
    <property type="match status" value="1"/>
</dbReference>
<dbReference type="InterPro" id="IPR015196">
    <property type="entry name" value="PngaseF_N"/>
</dbReference>
<sequence>MRFLLLLTGIAIAMQPAYAQQKRRTDSTSAIITYGFSSNGKPIPGNELQLAISGQRAHVIPGGHKQKEQQYLQMQEQATLQVLTLPNGQVYTLKKAFGEYTTPELLPDTATILGYVCKKAKLFIRSNTIEVWYTNALALKGTPNITIAPGLGLVLKIVRNGNSETLAKKITYKKIADSTLAWPVNTGTMVDDAAYMRQVIDSRYTTLPVFDQEQISWGNNTSNPVGEQLNQTYHYAGGTVILKKITLPAIQKGQTLFAELTQFSNGDAYDRTGSVFIIPVDKATSFLDGLQKGVGMLPLFTAKNGKQYQGIVATDNYLPALEILRFFTPFGVRQFNNQVKIAGYHWADSVIYKQDITELHGRLQGDVWLGVYIGNYDKGGHKVSLNLKYYPGDPEDENRPAPNWIYPAFNTTNLMEMAGQEYATLFDKDSLKVTVDIPEGVKNIQLRLLTTGHGGWGGGDEFNPKQNEVFVDGKRVYHFIPWRTDCATYRLSNPASGNFGNGLSSSDLSRSNWCPGTLTSPVYISLPDITPGKHTIQVAIPQGKPEGSSQSFWNVSGTLIGEKK</sequence>
<dbReference type="Gene3D" id="2.60.120.1570">
    <property type="entry name" value="Peptide-N-glycosidase F, N-terminal domain"/>
    <property type="match status" value="1"/>
</dbReference>
<organism evidence="4 5">
    <name type="scientific">Chitinophaga polysaccharea</name>
    <dbReference type="NCBI Taxonomy" id="1293035"/>
    <lineage>
        <taxon>Bacteria</taxon>
        <taxon>Pseudomonadati</taxon>
        <taxon>Bacteroidota</taxon>
        <taxon>Chitinophagia</taxon>
        <taxon>Chitinophagales</taxon>
        <taxon>Chitinophagaceae</taxon>
        <taxon>Chitinophaga</taxon>
    </lineage>
</organism>
<dbReference type="AlphaFoldDB" id="A0A561Q2X6"/>
<feature type="chain" id="PRO_5021903677" evidence="2">
    <location>
        <begin position="20"/>
        <end position="564"/>
    </location>
</feature>
<keyword evidence="2" id="KW-0732">Signal</keyword>
<reference evidence="4 5" key="1">
    <citation type="submission" date="2019-06" db="EMBL/GenBank/DDBJ databases">
        <title>Sorghum-associated microbial communities from plants grown in Nebraska, USA.</title>
        <authorList>
            <person name="Schachtman D."/>
        </authorList>
    </citation>
    <scope>NUCLEOTIDE SEQUENCE [LARGE SCALE GENOMIC DNA]</scope>
    <source>
        <strain evidence="4 5">1209</strain>
    </source>
</reference>
<dbReference type="Proteomes" id="UP000320811">
    <property type="component" value="Unassembled WGS sequence"/>
</dbReference>
<dbReference type="RefSeq" id="WP_145662088.1">
    <property type="nucleotide sequence ID" value="NZ_VIWO01000001.1"/>
</dbReference>
<proteinExistence type="predicted"/>
<protein>
    <submittedName>
        <fullName evidence="4">GLPGLI family protein</fullName>
    </submittedName>
</protein>
<evidence type="ECO:0000313" key="4">
    <source>
        <dbReference type="EMBL" id="TWF44727.1"/>
    </source>
</evidence>
<dbReference type="Pfam" id="PF09112">
    <property type="entry name" value="N-glycanase_N"/>
    <property type="match status" value="1"/>
</dbReference>
<dbReference type="GO" id="GO:0016715">
    <property type="term" value="F:oxidoreductase activity, acting on paired donors, with incorporation or reduction of molecular oxygen, reduced ascorbate as one donor, and incorporation of one atom of oxygen"/>
    <property type="evidence" value="ECO:0007669"/>
    <property type="project" value="InterPro"/>
</dbReference>
<feature type="signal peptide" evidence="2">
    <location>
        <begin position="1"/>
        <end position="19"/>
    </location>
</feature>
<evidence type="ECO:0000259" key="3">
    <source>
        <dbReference type="SMART" id="SM01290"/>
    </source>
</evidence>
<dbReference type="OrthoDB" id="6281169at2"/>
<dbReference type="InterPro" id="IPR043022">
    <property type="entry name" value="PngaseF_N_sf"/>
</dbReference>
<evidence type="ECO:0000256" key="2">
    <source>
        <dbReference type="SAM" id="SignalP"/>
    </source>
</evidence>
<dbReference type="InterPro" id="IPR014784">
    <property type="entry name" value="Cu2_ascorb_mOase-like_C"/>
</dbReference>
<dbReference type="SMART" id="SM01290">
    <property type="entry name" value="N-glycanase_N"/>
    <property type="match status" value="1"/>
</dbReference>
<gene>
    <name evidence="4" type="ORF">FHW36_101648</name>
</gene>
<dbReference type="Pfam" id="PF09113">
    <property type="entry name" value="N-glycanase_C"/>
    <property type="match status" value="1"/>
</dbReference>
<dbReference type="Gene3D" id="2.60.120.230">
    <property type="match status" value="1"/>
</dbReference>
<comment type="caution">
    <text evidence="4">The sequence shown here is derived from an EMBL/GenBank/DDBJ whole genome shotgun (WGS) entry which is preliminary data.</text>
</comment>
<dbReference type="InterPro" id="IPR008977">
    <property type="entry name" value="PHM/PNGase_F_dom_sf"/>
</dbReference>
<evidence type="ECO:0000256" key="1">
    <source>
        <dbReference type="ARBA" id="ARBA00023157"/>
    </source>
</evidence>
<dbReference type="InterPro" id="IPR015197">
    <property type="entry name" value="PngaseF_C"/>
</dbReference>
<dbReference type="EMBL" id="VIWO01000001">
    <property type="protein sequence ID" value="TWF44727.1"/>
    <property type="molecule type" value="Genomic_DNA"/>
</dbReference>
<dbReference type="SUPFAM" id="SSF49742">
    <property type="entry name" value="PHM/PNGase F"/>
    <property type="match status" value="1"/>
</dbReference>
<keyword evidence="5" id="KW-1185">Reference proteome</keyword>
<name>A0A561Q2X6_9BACT</name>
<feature type="domain" description="Peptide-N-glycosidase F N-terminal" evidence="3">
    <location>
        <begin position="206"/>
        <end position="389"/>
    </location>
</feature>